<organism evidence="6 7">
    <name type="scientific">Parvularcula mediterranea</name>
    <dbReference type="NCBI Taxonomy" id="2732508"/>
    <lineage>
        <taxon>Bacteria</taxon>
        <taxon>Pseudomonadati</taxon>
        <taxon>Pseudomonadota</taxon>
        <taxon>Alphaproteobacteria</taxon>
        <taxon>Parvularculales</taxon>
        <taxon>Parvularculaceae</taxon>
        <taxon>Parvularcula</taxon>
    </lineage>
</organism>
<dbReference type="SUPFAM" id="SSF55021">
    <property type="entry name" value="ACT-like"/>
    <property type="match status" value="1"/>
</dbReference>
<dbReference type="Proteomes" id="UP000536835">
    <property type="component" value="Unassembled WGS sequence"/>
</dbReference>
<name>A0A7Y3W6T6_9PROT</name>
<sequence length="285" mass="31962">MAEPGSYILRTEAKDEVGILAGVTGLLAEHSISIAESHDFGDPVSGKFFIWVRMTCPEGMDMAAFEKRFAGFAEWRKMQFSIRPADYRPRVLLMASKMDHCLSDLLFRHRHDRLGAEVVGIVSNHDDARWHADRHDLPFHHIPVAKETKAEAEEKLLVRIEDSGADFVVLARYMQVLTDDLCRKLEGRCINIHHSALPSFKGARPYHQAYSRGVKLIGATAHYVTADLDEGPIIAQEAVSVDHRATPDRLIELGRDIEARVLARAVRAHAEGRVFMSAGRTVVFD</sequence>
<dbReference type="SUPFAM" id="SSF53328">
    <property type="entry name" value="Formyltransferase"/>
    <property type="match status" value="1"/>
</dbReference>
<evidence type="ECO:0000256" key="4">
    <source>
        <dbReference type="NCBIfam" id="TIGR00655"/>
    </source>
</evidence>
<accession>A0A7Y3W6T6</accession>
<dbReference type="InterPro" id="IPR036477">
    <property type="entry name" value="Formyl_transf_N_sf"/>
</dbReference>
<dbReference type="InterPro" id="IPR004810">
    <property type="entry name" value="PurU"/>
</dbReference>
<dbReference type="CDD" id="cd08648">
    <property type="entry name" value="FMT_core_Formyl-FH4-Hydrolase_C"/>
    <property type="match status" value="1"/>
</dbReference>
<dbReference type="EMBL" id="JABFCX010000003">
    <property type="protein sequence ID" value="NNU17616.1"/>
    <property type="molecule type" value="Genomic_DNA"/>
</dbReference>
<evidence type="ECO:0000256" key="1">
    <source>
        <dbReference type="ARBA" id="ARBA00022563"/>
    </source>
</evidence>
<dbReference type="InterPro" id="IPR002376">
    <property type="entry name" value="Formyl_transf_N"/>
</dbReference>
<dbReference type="UniPathway" id="UPA00074">
    <property type="reaction ID" value="UER00170"/>
</dbReference>
<dbReference type="PANTHER" id="PTHR42706:SF1">
    <property type="entry name" value="FORMYLTETRAHYDROFOLATE DEFORMYLASE 2, MITOCHONDRIAL"/>
    <property type="match status" value="1"/>
</dbReference>
<keyword evidence="1 3" id="KW-0554">One-carbon metabolism</keyword>
<dbReference type="InterPro" id="IPR041729">
    <property type="entry name" value="Formyl-FH4-Hydrolase_C"/>
</dbReference>
<evidence type="ECO:0000313" key="6">
    <source>
        <dbReference type="EMBL" id="NNU17616.1"/>
    </source>
</evidence>
<evidence type="ECO:0000256" key="3">
    <source>
        <dbReference type="HAMAP-Rule" id="MF_01927"/>
    </source>
</evidence>
<evidence type="ECO:0000259" key="5">
    <source>
        <dbReference type="Pfam" id="PF00551"/>
    </source>
</evidence>
<dbReference type="AlphaFoldDB" id="A0A7Y3W6T6"/>
<dbReference type="PANTHER" id="PTHR42706">
    <property type="entry name" value="FORMYLTETRAHYDROFOLATE DEFORMYLASE"/>
    <property type="match status" value="1"/>
</dbReference>
<evidence type="ECO:0000256" key="2">
    <source>
        <dbReference type="ARBA" id="ARBA00022801"/>
    </source>
</evidence>
<feature type="active site" evidence="3">
    <location>
        <position position="229"/>
    </location>
</feature>
<keyword evidence="2 3" id="KW-0378">Hydrolase</keyword>
<comment type="caution">
    <text evidence="6">The sequence shown here is derived from an EMBL/GenBank/DDBJ whole genome shotgun (WGS) entry which is preliminary data.</text>
</comment>
<comment type="similarity">
    <text evidence="3">Belongs to the PurU family.</text>
</comment>
<dbReference type="PRINTS" id="PR01575">
    <property type="entry name" value="FFH4HYDRLASE"/>
</dbReference>
<dbReference type="Pfam" id="PF00551">
    <property type="entry name" value="Formyl_trans_N"/>
    <property type="match status" value="1"/>
</dbReference>
<dbReference type="EC" id="3.5.1.10" evidence="3 4"/>
<dbReference type="Gene3D" id="3.40.50.170">
    <property type="entry name" value="Formyl transferase, N-terminal domain"/>
    <property type="match status" value="1"/>
</dbReference>
<dbReference type="PIRSF" id="PIRSF036480">
    <property type="entry name" value="FormyFH4_hydr"/>
    <property type="match status" value="1"/>
</dbReference>
<proteinExistence type="inferred from homology"/>
<keyword evidence="7" id="KW-1185">Reference proteome</keyword>
<keyword evidence="3" id="KW-0658">Purine biosynthesis</keyword>
<gene>
    <name evidence="3 6" type="primary">purU</name>
    <name evidence="6" type="ORF">HK107_14890</name>
</gene>
<comment type="catalytic activity">
    <reaction evidence="3">
        <text>(6R)-10-formyltetrahydrofolate + H2O = (6S)-5,6,7,8-tetrahydrofolate + formate + H(+)</text>
        <dbReference type="Rhea" id="RHEA:19833"/>
        <dbReference type="ChEBI" id="CHEBI:15377"/>
        <dbReference type="ChEBI" id="CHEBI:15378"/>
        <dbReference type="ChEBI" id="CHEBI:15740"/>
        <dbReference type="ChEBI" id="CHEBI:57453"/>
        <dbReference type="ChEBI" id="CHEBI:195366"/>
        <dbReference type="EC" id="3.5.1.10"/>
    </reaction>
</comment>
<reference evidence="6 7" key="1">
    <citation type="submission" date="2020-05" db="EMBL/GenBank/DDBJ databases">
        <title>Parvularcula mediterraneae sp. nov., isolated from polypropylene straw from shallow seawater of the seashore of Laganas in Zakynthos island, Greece.</title>
        <authorList>
            <person name="Szabo I."/>
            <person name="Al-Omari J."/>
            <person name="Rado J."/>
            <person name="Szerdahelyi G.S."/>
        </authorList>
    </citation>
    <scope>NUCLEOTIDE SEQUENCE [LARGE SCALE GENOMIC DNA]</scope>
    <source>
        <strain evidence="6 7">ZS-1/3</strain>
    </source>
</reference>
<dbReference type="InterPro" id="IPR045865">
    <property type="entry name" value="ACT-like_dom_sf"/>
</dbReference>
<feature type="domain" description="Formyl transferase N-terminal" evidence="5">
    <location>
        <begin position="90"/>
        <end position="266"/>
    </location>
</feature>
<protein>
    <recommendedName>
        <fullName evidence="3 4">Formyltetrahydrofolate deformylase</fullName>
        <ecNumber evidence="3 4">3.5.1.10</ecNumber>
    </recommendedName>
    <alternativeName>
        <fullName evidence="3">Formyl-FH(4) hydrolase</fullName>
    </alternativeName>
</protein>
<dbReference type="NCBIfam" id="NF004684">
    <property type="entry name" value="PRK06027.1"/>
    <property type="match status" value="1"/>
</dbReference>
<dbReference type="GO" id="GO:0008864">
    <property type="term" value="F:formyltetrahydrofolate deformylase activity"/>
    <property type="evidence" value="ECO:0007669"/>
    <property type="project" value="UniProtKB-UniRule"/>
</dbReference>
<comment type="pathway">
    <text evidence="3">Purine metabolism; IMP biosynthesis via de novo pathway; formate from 10-formyl-5,6,7,8-tetrahydrofolate: step 1/1.</text>
</comment>
<evidence type="ECO:0000313" key="7">
    <source>
        <dbReference type="Proteomes" id="UP000536835"/>
    </source>
</evidence>
<dbReference type="RefSeq" id="WP_173201211.1">
    <property type="nucleotide sequence ID" value="NZ_JABFCX010000003.1"/>
</dbReference>
<dbReference type="GO" id="GO:0006730">
    <property type="term" value="P:one-carbon metabolic process"/>
    <property type="evidence" value="ECO:0007669"/>
    <property type="project" value="UniProtKB-KW"/>
</dbReference>
<dbReference type="Gene3D" id="3.30.70.260">
    <property type="match status" value="1"/>
</dbReference>
<dbReference type="NCBIfam" id="TIGR00655">
    <property type="entry name" value="PurU"/>
    <property type="match status" value="1"/>
</dbReference>
<dbReference type="GO" id="GO:0006189">
    <property type="term" value="P:'de novo' IMP biosynthetic process"/>
    <property type="evidence" value="ECO:0007669"/>
    <property type="project" value="UniProtKB-UniRule"/>
</dbReference>
<comment type="function">
    <text evidence="3">Catalyzes the hydrolysis of 10-formyltetrahydrofolate (formyl-FH4) to formate and tetrahydrofolate (FH4).</text>
</comment>
<dbReference type="HAMAP" id="MF_01927">
    <property type="entry name" value="PurU"/>
    <property type="match status" value="1"/>
</dbReference>